<keyword evidence="3" id="KW-0808">Transferase</keyword>
<dbReference type="InterPro" id="IPR033756">
    <property type="entry name" value="YlxH/NBP35"/>
</dbReference>
<dbReference type="CDD" id="cd05387">
    <property type="entry name" value="BY-kinase"/>
    <property type="match status" value="1"/>
</dbReference>
<keyword evidence="2" id="KW-0067">ATP-binding</keyword>
<dbReference type="InterPro" id="IPR027417">
    <property type="entry name" value="P-loop_NTPase"/>
</dbReference>
<dbReference type="EMBL" id="JADGMQ010000001">
    <property type="protein sequence ID" value="MBI1619240.1"/>
    <property type="molecule type" value="Genomic_DNA"/>
</dbReference>
<dbReference type="GO" id="GO:0016301">
    <property type="term" value="F:kinase activity"/>
    <property type="evidence" value="ECO:0007669"/>
    <property type="project" value="UniProtKB-KW"/>
</dbReference>
<evidence type="ECO:0000256" key="1">
    <source>
        <dbReference type="ARBA" id="ARBA00022741"/>
    </source>
</evidence>
<dbReference type="PANTHER" id="PTHR32309">
    <property type="entry name" value="TYROSINE-PROTEIN KINASE"/>
    <property type="match status" value="1"/>
</dbReference>
<proteinExistence type="predicted"/>
<evidence type="ECO:0000256" key="2">
    <source>
        <dbReference type="ARBA" id="ARBA00022840"/>
    </source>
</evidence>
<comment type="caution">
    <text evidence="3">The sequence shown here is derived from an EMBL/GenBank/DDBJ whole genome shotgun (WGS) entry which is preliminary data.</text>
</comment>
<reference evidence="3 4" key="1">
    <citation type="submission" date="2020-10" db="EMBL/GenBank/DDBJ databases">
        <title>Aquamicrobium zhengzhouensis sp. nov., a exopolysaccharide producing bacterium isolated from farmland soil.</title>
        <authorList>
            <person name="Wang X."/>
        </authorList>
    </citation>
    <scope>NUCLEOTIDE SEQUENCE [LARGE SCALE GENOMIC DNA]</scope>
    <source>
        <strain evidence="4">cd-1</strain>
    </source>
</reference>
<dbReference type="Pfam" id="PF10609">
    <property type="entry name" value="ParA"/>
    <property type="match status" value="1"/>
</dbReference>
<dbReference type="RefSeq" id="WP_198473383.1">
    <property type="nucleotide sequence ID" value="NZ_JADGMQ010000001.1"/>
</dbReference>
<keyword evidence="3" id="KW-0418">Kinase</keyword>
<dbReference type="InterPro" id="IPR050445">
    <property type="entry name" value="Bact_polysacc_biosynth/exp"/>
</dbReference>
<name>A0ABS0S981_9HYPH</name>
<accession>A0ABS0S981</accession>
<gene>
    <name evidence="3" type="ORF">IOD40_00990</name>
</gene>
<dbReference type="Gene3D" id="3.40.50.300">
    <property type="entry name" value="P-loop containing nucleotide triphosphate hydrolases"/>
    <property type="match status" value="1"/>
</dbReference>
<dbReference type="SUPFAM" id="SSF52540">
    <property type="entry name" value="P-loop containing nucleoside triphosphate hydrolases"/>
    <property type="match status" value="1"/>
</dbReference>
<evidence type="ECO:0000313" key="4">
    <source>
        <dbReference type="Proteomes" id="UP000601789"/>
    </source>
</evidence>
<dbReference type="InterPro" id="IPR005702">
    <property type="entry name" value="Wzc-like_C"/>
</dbReference>
<dbReference type="Proteomes" id="UP000601789">
    <property type="component" value="Unassembled WGS sequence"/>
</dbReference>
<protein>
    <submittedName>
        <fullName evidence="3">CpsD/CapB family tyrosine-protein kinase</fullName>
    </submittedName>
</protein>
<evidence type="ECO:0000313" key="3">
    <source>
        <dbReference type="EMBL" id="MBI1619240.1"/>
    </source>
</evidence>
<keyword evidence="4" id="KW-1185">Reference proteome</keyword>
<keyword evidence="1" id="KW-0547">Nucleotide-binding</keyword>
<organism evidence="3 4">
    <name type="scientific">Aquamicrobium zhengzhouense</name>
    <dbReference type="NCBI Taxonomy" id="2781738"/>
    <lineage>
        <taxon>Bacteria</taxon>
        <taxon>Pseudomonadati</taxon>
        <taxon>Pseudomonadota</taxon>
        <taxon>Alphaproteobacteria</taxon>
        <taxon>Hyphomicrobiales</taxon>
        <taxon>Phyllobacteriaceae</taxon>
        <taxon>Aquamicrobium</taxon>
    </lineage>
</organism>
<dbReference type="PANTHER" id="PTHR32309:SF13">
    <property type="entry name" value="FERRIC ENTEROBACTIN TRANSPORT PROTEIN FEPE"/>
    <property type="match status" value="1"/>
</dbReference>
<sequence>MHQEDHETRIVPMEHIRTAMQKAGASYASARPSEPVAPLKPARGTVWDTLPLIEPEAAILEQHRIVAVDKHNPASSAFDILRTRILQKLRQNDWTSVAITSPTAGGGKSSVALNLAFSLSSRQDCRTAVVDFDLRCPSIASTLGAYGSSPIEDFIRGSRSVHQAFRRVRENLAVAVNSRPVHFPAELLQGPDTARCVRDIKQQLAPDVILYDLPPMLVADDVMAFLPNVDCAILVVEAEKNTPEQVEGCEYELISKTNFLGAILNKSRHAPHTSAYGYGG</sequence>